<gene>
    <name evidence="3" type="ORF">EDC28_10450</name>
</gene>
<evidence type="ECO:0000313" key="4">
    <source>
        <dbReference type="Proteomes" id="UP000268033"/>
    </source>
</evidence>
<evidence type="ECO:0000259" key="2">
    <source>
        <dbReference type="Pfam" id="PF03724"/>
    </source>
</evidence>
<dbReference type="EMBL" id="RJUL01000004">
    <property type="protein sequence ID" value="ROQ27402.1"/>
    <property type="molecule type" value="Genomic_DNA"/>
</dbReference>
<feature type="signal peptide" evidence="1">
    <location>
        <begin position="1"/>
        <end position="20"/>
    </location>
</feature>
<feature type="chain" id="PRO_5018062471" evidence="1">
    <location>
        <begin position="21"/>
        <end position="139"/>
    </location>
</feature>
<dbReference type="PANTHER" id="PTHR35535:SF1">
    <property type="entry name" value="HEAT SHOCK PROTEIN HSLJ"/>
    <property type="match status" value="1"/>
</dbReference>
<dbReference type="InterPro" id="IPR053147">
    <property type="entry name" value="Hsp_HslJ-like"/>
</dbReference>
<dbReference type="InterPro" id="IPR005184">
    <property type="entry name" value="DUF306_Meta_HslJ"/>
</dbReference>
<dbReference type="Gene3D" id="2.40.128.270">
    <property type="match status" value="1"/>
</dbReference>
<dbReference type="Proteomes" id="UP000268033">
    <property type="component" value="Unassembled WGS sequence"/>
</dbReference>
<proteinExistence type="predicted"/>
<dbReference type="PROSITE" id="PS51257">
    <property type="entry name" value="PROKAR_LIPOPROTEIN"/>
    <property type="match status" value="1"/>
</dbReference>
<sequence>MKKALGMMGLVLGLCACQSASDPGFYDNLWRLDASQVKGPLATAARSVKGITLKLSSDGRLSGEGGCNRYFADYQLVNGAAMTVGHIGSTKMACMGELMQAEGLYLDRLQKANWLERDGANLKLFSDGFESPLVFVPSP</sequence>
<dbReference type="RefSeq" id="WP_123421279.1">
    <property type="nucleotide sequence ID" value="NZ_JBLXEP010000006.1"/>
</dbReference>
<evidence type="ECO:0000256" key="1">
    <source>
        <dbReference type="SAM" id="SignalP"/>
    </source>
</evidence>
<dbReference type="PANTHER" id="PTHR35535">
    <property type="entry name" value="HEAT SHOCK PROTEIN HSLJ"/>
    <property type="match status" value="1"/>
</dbReference>
<organism evidence="3 4">
    <name type="scientific">Gallaecimonas pentaromativorans</name>
    <dbReference type="NCBI Taxonomy" id="584787"/>
    <lineage>
        <taxon>Bacteria</taxon>
        <taxon>Pseudomonadati</taxon>
        <taxon>Pseudomonadota</taxon>
        <taxon>Gammaproteobacteria</taxon>
        <taxon>Enterobacterales</taxon>
        <taxon>Gallaecimonadaceae</taxon>
        <taxon>Gallaecimonas</taxon>
    </lineage>
</organism>
<reference evidence="3 4" key="1">
    <citation type="submission" date="2018-11" db="EMBL/GenBank/DDBJ databases">
        <title>Genomic Encyclopedia of Type Strains, Phase IV (KMG-IV): sequencing the most valuable type-strain genomes for metagenomic binning, comparative biology and taxonomic classification.</title>
        <authorList>
            <person name="Goeker M."/>
        </authorList>
    </citation>
    <scope>NUCLEOTIDE SEQUENCE [LARGE SCALE GENOMIC DNA]</scope>
    <source>
        <strain evidence="3 4">DSM 21945</strain>
    </source>
</reference>
<feature type="domain" description="DUF306" evidence="2">
    <location>
        <begin position="28"/>
        <end position="127"/>
    </location>
</feature>
<evidence type="ECO:0000313" key="3">
    <source>
        <dbReference type="EMBL" id="ROQ27402.1"/>
    </source>
</evidence>
<keyword evidence="3" id="KW-0346">Stress response</keyword>
<comment type="caution">
    <text evidence="3">The sequence shown here is derived from an EMBL/GenBank/DDBJ whole genome shotgun (WGS) entry which is preliminary data.</text>
</comment>
<keyword evidence="4" id="KW-1185">Reference proteome</keyword>
<dbReference type="Pfam" id="PF03724">
    <property type="entry name" value="META"/>
    <property type="match status" value="1"/>
</dbReference>
<dbReference type="AlphaFoldDB" id="A0A3N1P7S4"/>
<dbReference type="InterPro" id="IPR038670">
    <property type="entry name" value="HslJ-like_sf"/>
</dbReference>
<keyword evidence="1" id="KW-0732">Signal</keyword>
<dbReference type="STRING" id="584787.GCA_001247655_02491"/>
<protein>
    <submittedName>
        <fullName evidence="3">Heat shock protein HslJ</fullName>
    </submittedName>
</protein>
<accession>A0A3N1P7S4</accession>
<name>A0A3N1P7S4_9GAMM</name>